<name>L7FD49_STRT8</name>
<sequence length="46" mass="5681">MRATRKTRTAPFGRPRGRRRAYDHTFAVSRPCMKKLRICYEHWKRM</sequence>
<proteinExistence type="predicted"/>
<dbReference type="EMBL" id="AEJB01000184">
    <property type="protein sequence ID" value="ELP68996.1"/>
    <property type="molecule type" value="Genomic_DNA"/>
</dbReference>
<dbReference type="PATRIC" id="fig|698760.3.peg.2304"/>
<comment type="caution">
    <text evidence="1">The sequence shown here is derived from an EMBL/GenBank/DDBJ whole genome shotgun (WGS) entry which is preliminary data.</text>
</comment>
<dbReference type="AlphaFoldDB" id="L7FD49"/>
<gene>
    <name evidence="1" type="ORF">STRTUCAR8_03280</name>
</gene>
<evidence type="ECO:0000313" key="2">
    <source>
        <dbReference type="Proteomes" id="UP000010931"/>
    </source>
</evidence>
<protein>
    <submittedName>
        <fullName evidence="1">Uncharacterized protein</fullName>
    </submittedName>
</protein>
<dbReference type="Proteomes" id="UP000010931">
    <property type="component" value="Unassembled WGS sequence"/>
</dbReference>
<reference evidence="1 2" key="1">
    <citation type="journal article" date="2011" name="Plasmid">
        <title>Streptomyces turgidiscabies Car8 contains a modular pathogenicity island that shares virulence genes with other actinobacterial plant pathogens.</title>
        <authorList>
            <person name="Huguet-Tapia J.C."/>
            <person name="Badger J.H."/>
            <person name="Loria R."/>
            <person name="Pettis G.S."/>
        </authorList>
    </citation>
    <scope>NUCLEOTIDE SEQUENCE [LARGE SCALE GENOMIC DNA]</scope>
    <source>
        <strain evidence="1 2">Car8</strain>
    </source>
</reference>
<keyword evidence="2" id="KW-1185">Reference proteome</keyword>
<organism evidence="1 2">
    <name type="scientific">Streptomyces turgidiscabies (strain Car8)</name>
    <dbReference type="NCBI Taxonomy" id="698760"/>
    <lineage>
        <taxon>Bacteria</taxon>
        <taxon>Bacillati</taxon>
        <taxon>Actinomycetota</taxon>
        <taxon>Actinomycetes</taxon>
        <taxon>Kitasatosporales</taxon>
        <taxon>Streptomycetaceae</taxon>
        <taxon>Streptomyces</taxon>
    </lineage>
</organism>
<accession>L7FD49</accession>
<evidence type="ECO:0000313" key="1">
    <source>
        <dbReference type="EMBL" id="ELP68996.1"/>
    </source>
</evidence>